<dbReference type="OrthoDB" id="8686887at2"/>
<evidence type="ECO:0000313" key="2">
    <source>
        <dbReference type="Proteomes" id="UP000318431"/>
    </source>
</evidence>
<keyword evidence="2" id="KW-1185">Reference proteome</keyword>
<proteinExistence type="predicted"/>
<organism evidence="1 2">
    <name type="scientific">Pseudoduganella lurida</name>
    <dbReference type="NCBI Taxonomy" id="1036180"/>
    <lineage>
        <taxon>Bacteria</taxon>
        <taxon>Pseudomonadati</taxon>
        <taxon>Pseudomonadota</taxon>
        <taxon>Betaproteobacteria</taxon>
        <taxon>Burkholderiales</taxon>
        <taxon>Oxalobacteraceae</taxon>
        <taxon>Telluria group</taxon>
        <taxon>Pseudoduganella</taxon>
    </lineage>
</organism>
<dbReference type="EMBL" id="VLLB01000008">
    <property type="protein sequence ID" value="TWI62541.1"/>
    <property type="molecule type" value="Genomic_DNA"/>
</dbReference>
<evidence type="ECO:0000313" key="1">
    <source>
        <dbReference type="EMBL" id="TWI62541.1"/>
    </source>
</evidence>
<reference evidence="1 2" key="1">
    <citation type="journal article" date="2015" name="Stand. Genomic Sci.">
        <title>Genomic Encyclopedia of Bacterial and Archaeal Type Strains, Phase III: the genomes of soil and plant-associated and newly described type strains.</title>
        <authorList>
            <person name="Whitman W.B."/>
            <person name="Woyke T."/>
            <person name="Klenk H.P."/>
            <person name="Zhou Y."/>
            <person name="Lilburn T.G."/>
            <person name="Beck B.J."/>
            <person name="De Vos P."/>
            <person name="Vandamme P."/>
            <person name="Eisen J.A."/>
            <person name="Garrity G."/>
            <person name="Hugenholtz P."/>
            <person name="Kyrpides N.C."/>
        </authorList>
    </citation>
    <scope>NUCLEOTIDE SEQUENCE [LARGE SCALE GENOMIC DNA]</scope>
    <source>
        <strain evidence="1 2">CGMCC 1.10822</strain>
    </source>
</reference>
<dbReference type="AlphaFoldDB" id="A0A562R0G1"/>
<gene>
    <name evidence="1" type="ORF">IP91_04061</name>
</gene>
<dbReference type="RefSeq" id="WP_145651371.1">
    <property type="nucleotide sequence ID" value="NZ_VLLB01000008.1"/>
</dbReference>
<dbReference type="Pfam" id="PF17273">
    <property type="entry name" value="DUF5338"/>
    <property type="match status" value="1"/>
</dbReference>
<name>A0A562R0G1_9BURK</name>
<dbReference type="Proteomes" id="UP000318431">
    <property type="component" value="Unassembled WGS sequence"/>
</dbReference>
<comment type="caution">
    <text evidence="1">The sequence shown here is derived from an EMBL/GenBank/DDBJ whole genome shotgun (WGS) entry which is preliminary data.</text>
</comment>
<protein>
    <recommendedName>
        <fullName evidence="3">Conjugal transfer protein TraK</fullName>
    </recommendedName>
</protein>
<accession>A0A562R0G1</accession>
<dbReference type="InterPro" id="IPR035225">
    <property type="entry name" value="DUF5338"/>
</dbReference>
<evidence type="ECO:0008006" key="3">
    <source>
        <dbReference type="Google" id="ProtNLM"/>
    </source>
</evidence>
<sequence length="124" mass="13738">MVKNYPEELANWVRKKPTTRRDRNLAAFLAVRSDVLAGLQAGYQAKTVWRNLIDEGRVAFGYGTFLRYVKMLPESATPTLVAPPLGDPKTVAAGAEPIRETAQLKPGQQAGFVFNPVPRKEDLL</sequence>